<dbReference type="EMBL" id="ML213529">
    <property type="protein sequence ID" value="TFK46573.1"/>
    <property type="molecule type" value="Genomic_DNA"/>
</dbReference>
<protein>
    <submittedName>
        <fullName evidence="1">Uncharacterized protein</fullName>
    </submittedName>
</protein>
<sequence>MHVPLLHISECRAVHGNFYFSRTSAGVLRKALRAATPKLPALSSRSGAYGEYASHTSCSTIRLFQDVRYVPASARISTAQLCFSSYLIGSRCLRSIETVWYMALPYPLRRMSQSSQNPRTELQDTDRILVPLSYREISYCLSSLLLGSAGCTRQHVPRHTVAQ</sequence>
<proteinExistence type="predicted"/>
<keyword evidence="2" id="KW-1185">Reference proteome</keyword>
<evidence type="ECO:0000313" key="2">
    <source>
        <dbReference type="Proteomes" id="UP000305948"/>
    </source>
</evidence>
<dbReference type="AlphaFoldDB" id="A0A5C3MP95"/>
<accession>A0A5C3MP95</accession>
<organism evidence="1 2">
    <name type="scientific">Heliocybe sulcata</name>
    <dbReference type="NCBI Taxonomy" id="5364"/>
    <lineage>
        <taxon>Eukaryota</taxon>
        <taxon>Fungi</taxon>
        <taxon>Dikarya</taxon>
        <taxon>Basidiomycota</taxon>
        <taxon>Agaricomycotina</taxon>
        <taxon>Agaricomycetes</taxon>
        <taxon>Gloeophyllales</taxon>
        <taxon>Gloeophyllaceae</taxon>
        <taxon>Heliocybe</taxon>
    </lineage>
</organism>
<name>A0A5C3MP95_9AGAM</name>
<dbReference type="Proteomes" id="UP000305948">
    <property type="component" value="Unassembled WGS sequence"/>
</dbReference>
<evidence type="ECO:0000313" key="1">
    <source>
        <dbReference type="EMBL" id="TFK46573.1"/>
    </source>
</evidence>
<reference evidence="1 2" key="1">
    <citation type="journal article" date="2019" name="Nat. Ecol. Evol.">
        <title>Megaphylogeny resolves global patterns of mushroom evolution.</title>
        <authorList>
            <person name="Varga T."/>
            <person name="Krizsan K."/>
            <person name="Foldi C."/>
            <person name="Dima B."/>
            <person name="Sanchez-Garcia M."/>
            <person name="Sanchez-Ramirez S."/>
            <person name="Szollosi G.J."/>
            <person name="Szarkandi J.G."/>
            <person name="Papp V."/>
            <person name="Albert L."/>
            <person name="Andreopoulos W."/>
            <person name="Angelini C."/>
            <person name="Antonin V."/>
            <person name="Barry K.W."/>
            <person name="Bougher N.L."/>
            <person name="Buchanan P."/>
            <person name="Buyck B."/>
            <person name="Bense V."/>
            <person name="Catcheside P."/>
            <person name="Chovatia M."/>
            <person name="Cooper J."/>
            <person name="Damon W."/>
            <person name="Desjardin D."/>
            <person name="Finy P."/>
            <person name="Geml J."/>
            <person name="Haridas S."/>
            <person name="Hughes K."/>
            <person name="Justo A."/>
            <person name="Karasinski D."/>
            <person name="Kautmanova I."/>
            <person name="Kiss B."/>
            <person name="Kocsube S."/>
            <person name="Kotiranta H."/>
            <person name="LaButti K.M."/>
            <person name="Lechner B.E."/>
            <person name="Liimatainen K."/>
            <person name="Lipzen A."/>
            <person name="Lukacs Z."/>
            <person name="Mihaltcheva S."/>
            <person name="Morgado L.N."/>
            <person name="Niskanen T."/>
            <person name="Noordeloos M.E."/>
            <person name="Ohm R.A."/>
            <person name="Ortiz-Santana B."/>
            <person name="Ovrebo C."/>
            <person name="Racz N."/>
            <person name="Riley R."/>
            <person name="Savchenko A."/>
            <person name="Shiryaev A."/>
            <person name="Soop K."/>
            <person name="Spirin V."/>
            <person name="Szebenyi C."/>
            <person name="Tomsovsky M."/>
            <person name="Tulloss R.E."/>
            <person name="Uehling J."/>
            <person name="Grigoriev I.V."/>
            <person name="Vagvolgyi C."/>
            <person name="Papp T."/>
            <person name="Martin F.M."/>
            <person name="Miettinen O."/>
            <person name="Hibbett D.S."/>
            <person name="Nagy L.G."/>
        </authorList>
    </citation>
    <scope>NUCLEOTIDE SEQUENCE [LARGE SCALE GENOMIC DNA]</scope>
    <source>
        <strain evidence="1 2">OMC1185</strain>
    </source>
</reference>
<gene>
    <name evidence="1" type="ORF">OE88DRAFT_909107</name>
</gene>